<sequence length="173" mass="18811">MDNSDEIELVSDNPQAWVFGQSPPQGPSKGTSTVPRFTQPPLHAVSDHILPPGYVPNYNIHAAPGTSNERPPVAPVRNTHLVVSGTPVYTIPPPPPVTRPNNEPPSPAYDGQYYSPNMAFKVSAPHNLTPQYKSPVENEKPAKLVEPDKMARKMKNVNIIQVLRGIALMTVGP</sequence>
<dbReference type="OrthoDB" id="1303968at2759"/>
<gene>
    <name evidence="2" type="primary">LOC107769215</name>
</gene>
<feature type="compositionally biased region" description="Pro residues" evidence="1">
    <location>
        <begin position="90"/>
        <end position="107"/>
    </location>
</feature>
<reference evidence="2" key="1">
    <citation type="submission" date="2025-08" db="UniProtKB">
        <authorList>
            <consortium name="RefSeq"/>
        </authorList>
    </citation>
    <scope>IDENTIFICATION</scope>
</reference>
<evidence type="ECO:0000256" key="1">
    <source>
        <dbReference type="SAM" id="MobiDB-lite"/>
    </source>
</evidence>
<organism evidence="2">
    <name type="scientific">Nicotiana tabacum</name>
    <name type="common">Common tobacco</name>
    <dbReference type="NCBI Taxonomy" id="4097"/>
    <lineage>
        <taxon>Eukaryota</taxon>
        <taxon>Viridiplantae</taxon>
        <taxon>Streptophyta</taxon>
        <taxon>Embryophyta</taxon>
        <taxon>Tracheophyta</taxon>
        <taxon>Spermatophyta</taxon>
        <taxon>Magnoliopsida</taxon>
        <taxon>eudicotyledons</taxon>
        <taxon>Gunneridae</taxon>
        <taxon>Pentapetalae</taxon>
        <taxon>asterids</taxon>
        <taxon>lamiids</taxon>
        <taxon>Solanales</taxon>
        <taxon>Solanaceae</taxon>
        <taxon>Nicotianoideae</taxon>
        <taxon>Nicotianeae</taxon>
        <taxon>Nicotiana</taxon>
    </lineage>
</organism>
<name>A0A1S3XVC5_TOBAC</name>
<protein>
    <submittedName>
        <fullName evidence="2">Pollen-specific leucine-rich repeat extensin-like protein 4</fullName>
    </submittedName>
</protein>
<dbReference type="KEGG" id="nta:107769215"/>
<dbReference type="PaxDb" id="4097-A0A1S3XVC5"/>
<dbReference type="AlphaFoldDB" id="A0A1S3XVC5"/>
<evidence type="ECO:0000313" key="2">
    <source>
        <dbReference type="RefSeq" id="XP_016443898.1"/>
    </source>
</evidence>
<proteinExistence type="predicted"/>
<accession>A0A1S3XVC5</accession>
<feature type="region of interest" description="Disordered" evidence="1">
    <location>
        <begin position="85"/>
        <end position="111"/>
    </location>
</feature>
<dbReference type="RefSeq" id="XP_016443898.1">
    <property type="nucleotide sequence ID" value="XM_016588412.1"/>
</dbReference>
<feature type="region of interest" description="Disordered" evidence="1">
    <location>
        <begin position="1"/>
        <end position="45"/>
    </location>
</feature>